<name>A0AB34JLL5_PRYPA</name>
<dbReference type="Pfam" id="PF21639">
    <property type="entry name" value="ORC5_lid"/>
    <property type="match status" value="1"/>
</dbReference>
<evidence type="ECO:0000256" key="7">
    <source>
        <dbReference type="SAM" id="MobiDB-lite"/>
    </source>
</evidence>
<evidence type="ECO:0000256" key="6">
    <source>
        <dbReference type="ARBA" id="ARBA00023242"/>
    </source>
</evidence>
<dbReference type="InterPro" id="IPR041664">
    <property type="entry name" value="AAA_16"/>
</dbReference>
<comment type="similarity">
    <text evidence="2">Belongs to the ORC5 family.</text>
</comment>
<gene>
    <name evidence="12" type="ORF">AB1Y20_017558</name>
</gene>
<dbReference type="GO" id="GO:0005664">
    <property type="term" value="C:nuclear origin of replication recognition complex"/>
    <property type="evidence" value="ECO:0007669"/>
    <property type="project" value="TreeGrafter"/>
</dbReference>
<dbReference type="InterPro" id="IPR048866">
    <property type="entry name" value="ORC5_lid"/>
</dbReference>
<organism evidence="12 13">
    <name type="scientific">Prymnesium parvum</name>
    <name type="common">Toxic golden alga</name>
    <dbReference type="NCBI Taxonomy" id="97485"/>
    <lineage>
        <taxon>Eukaryota</taxon>
        <taxon>Haptista</taxon>
        <taxon>Haptophyta</taxon>
        <taxon>Prymnesiophyceae</taxon>
        <taxon>Prymnesiales</taxon>
        <taxon>Prymnesiaceae</taxon>
        <taxon>Prymnesium</taxon>
    </lineage>
</organism>
<evidence type="ECO:0000256" key="4">
    <source>
        <dbReference type="ARBA" id="ARBA00022741"/>
    </source>
</evidence>
<dbReference type="SUPFAM" id="SSF52540">
    <property type="entry name" value="P-loop containing nucleoside triphosphate hydrolases"/>
    <property type="match status" value="1"/>
</dbReference>
<sequence>MKRARDSVSAISARWPGREEQCKQLCQLLEDPELCLPLLVHGPSGGGKTAVLHDVLQHFQIPAAYIDCISNPTDRGLYTATLNQLAQHTPCAANHYTNWSQCDTPAGFIAGLRQLATARGGRVCLVLDKAERLAQRMTLLQILLSLPTLCAGSAAVNIVLVAETPFPTNDVQLWEIATELHLLRVYFPGYTQPQLSTVLKRDARNVAARLGSANGLALDVRHKALTVNNTGQTYNSRGATCEPKGTRPTDNGQSCAPTSASALVNAPEAECNAAATPTTSYASTQEFTTAFDTFVGTFVDFFSAVCRDTHELRHLVRELFPKYVLPALHGAVDISDTRKLMQEALPLLRRSLRRVYARDGETGGLEGDEPRTSSAIAALEMPGCSKYLLLAGYLASHFPVAMDAKLFSSTKRTSGARRGRRPAAADESHSFTVERLLAIFDSLQSEASSTRPLRAELLVQLASLCRMQLLLRTSNEELLDGIRLRCNVPFEVVEVVARSIKFDLRQYQEVS</sequence>
<dbReference type="Gene3D" id="3.40.50.300">
    <property type="entry name" value="P-loop containing nucleotide triphosphate hydrolases"/>
    <property type="match status" value="1"/>
</dbReference>
<feature type="domain" description="Origin recognition complex subunit 5 C-terminal" evidence="10">
    <location>
        <begin position="381"/>
        <end position="507"/>
    </location>
</feature>
<dbReference type="Pfam" id="PF14630">
    <property type="entry name" value="ORC5_C"/>
    <property type="match status" value="1"/>
</dbReference>
<dbReference type="AlphaFoldDB" id="A0AB34JLL5"/>
<dbReference type="Pfam" id="PF13191">
    <property type="entry name" value="AAA_16"/>
    <property type="match status" value="1"/>
</dbReference>
<evidence type="ECO:0008006" key="14">
    <source>
        <dbReference type="Google" id="ProtNLM"/>
    </source>
</evidence>
<proteinExistence type="inferred from homology"/>
<keyword evidence="5" id="KW-0067">ATP-binding</keyword>
<dbReference type="Proteomes" id="UP001515480">
    <property type="component" value="Unassembled WGS sequence"/>
</dbReference>
<evidence type="ECO:0000256" key="8">
    <source>
        <dbReference type="SAM" id="Phobius"/>
    </source>
</evidence>
<evidence type="ECO:0000259" key="10">
    <source>
        <dbReference type="Pfam" id="PF14630"/>
    </source>
</evidence>
<keyword evidence="3" id="KW-0235">DNA replication</keyword>
<accession>A0AB34JLL5</accession>
<dbReference type="EMBL" id="JBGBPQ010000006">
    <property type="protein sequence ID" value="KAL1522573.1"/>
    <property type="molecule type" value="Genomic_DNA"/>
</dbReference>
<evidence type="ECO:0000313" key="12">
    <source>
        <dbReference type="EMBL" id="KAL1522573.1"/>
    </source>
</evidence>
<feature type="compositionally biased region" description="Polar residues" evidence="7">
    <location>
        <begin position="248"/>
        <end position="258"/>
    </location>
</feature>
<dbReference type="GO" id="GO:0003688">
    <property type="term" value="F:DNA replication origin binding"/>
    <property type="evidence" value="ECO:0007669"/>
    <property type="project" value="TreeGrafter"/>
</dbReference>
<keyword evidence="8" id="KW-0472">Membrane</keyword>
<dbReference type="InterPro" id="IPR047088">
    <property type="entry name" value="ORC5_C"/>
</dbReference>
<keyword evidence="6" id="KW-0539">Nucleus</keyword>
<protein>
    <recommendedName>
        <fullName evidence="14">Origin recognition complex subunit 5</fullName>
    </recommendedName>
</protein>
<comment type="subcellular location">
    <subcellularLocation>
        <location evidence="1">Nucleus</location>
    </subcellularLocation>
</comment>
<feature type="region of interest" description="Disordered" evidence="7">
    <location>
        <begin position="236"/>
        <end position="258"/>
    </location>
</feature>
<dbReference type="InterPro" id="IPR020796">
    <property type="entry name" value="ORC5"/>
</dbReference>
<evidence type="ECO:0000256" key="5">
    <source>
        <dbReference type="ARBA" id="ARBA00022840"/>
    </source>
</evidence>
<feature type="transmembrane region" description="Helical" evidence="8">
    <location>
        <begin position="139"/>
        <end position="162"/>
    </location>
</feature>
<evidence type="ECO:0000259" key="9">
    <source>
        <dbReference type="Pfam" id="PF13191"/>
    </source>
</evidence>
<keyword evidence="13" id="KW-1185">Reference proteome</keyword>
<evidence type="ECO:0000259" key="11">
    <source>
        <dbReference type="Pfam" id="PF21639"/>
    </source>
</evidence>
<feature type="domain" description="Orc1-like AAA ATPase" evidence="9">
    <location>
        <begin position="14"/>
        <end position="149"/>
    </location>
</feature>
<comment type="caution">
    <text evidence="12">The sequence shown here is derived from an EMBL/GenBank/DDBJ whole genome shotgun (WGS) entry which is preliminary data.</text>
</comment>
<dbReference type="GO" id="GO:0006270">
    <property type="term" value="P:DNA replication initiation"/>
    <property type="evidence" value="ECO:0007669"/>
    <property type="project" value="TreeGrafter"/>
</dbReference>
<dbReference type="InterPro" id="IPR027417">
    <property type="entry name" value="P-loop_NTPase"/>
</dbReference>
<evidence type="ECO:0000313" key="13">
    <source>
        <dbReference type="Proteomes" id="UP001515480"/>
    </source>
</evidence>
<feature type="domain" description="ORC5 lid" evidence="11">
    <location>
        <begin position="293"/>
        <end position="348"/>
    </location>
</feature>
<dbReference type="PANTHER" id="PTHR12705:SF0">
    <property type="entry name" value="ORIGIN RECOGNITION COMPLEX SUBUNIT 5"/>
    <property type="match status" value="1"/>
</dbReference>
<evidence type="ECO:0000256" key="1">
    <source>
        <dbReference type="ARBA" id="ARBA00004123"/>
    </source>
</evidence>
<keyword evidence="4" id="KW-0547">Nucleotide-binding</keyword>
<reference evidence="12 13" key="1">
    <citation type="journal article" date="2024" name="Science">
        <title>Giant polyketide synthase enzymes in the biosynthesis of giant marine polyether toxins.</title>
        <authorList>
            <person name="Fallon T.R."/>
            <person name="Shende V.V."/>
            <person name="Wierzbicki I.H."/>
            <person name="Pendleton A.L."/>
            <person name="Watervoot N.F."/>
            <person name="Auber R.P."/>
            <person name="Gonzalez D.J."/>
            <person name="Wisecaver J.H."/>
            <person name="Moore B.S."/>
        </authorList>
    </citation>
    <scope>NUCLEOTIDE SEQUENCE [LARGE SCALE GENOMIC DNA]</scope>
    <source>
        <strain evidence="12 13">12B1</strain>
    </source>
</reference>
<keyword evidence="8" id="KW-0812">Transmembrane</keyword>
<evidence type="ECO:0000256" key="2">
    <source>
        <dbReference type="ARBA" id="ARBA00006269"/>
    </source>
</evidence>
<evidence type="ECO:0000256" key="3">
    <source>
        <dbReference type="ARBA" id="ARBA00022705"/>
    </source>
</evidence>
<dbReference type="PANTHER" id="PTHR12705">
    <property type="entry name" value="ORIGIN RECOGNITION COMPLEX SUBUNIT 5"/>
    <property type="match status" value="1"/>
</dbReference>
<keyword evidence="8" id="KW-1133">Transmembrane helix</keyword>